<evidence type="ECO:0000313" key="4">
    <source>
        <dbReference type="EMBL" id="KAI0290934.1"/>
    </source>
</evidence>
<dbReference type="GO" id="GO:0008061">
    <property type="term" value="F:chitin binding"/>
    <property type="evidence" value="ECO:0007669"/>
    <property type="project" value="UniProtKB-KW"/>
</dbReference>
<feature type="non-terminal residue" evidence="4">
    <location>
        <position position="1"/>
    </location>
</feature>
<proteinExistence type="predicted"/>
<organism evidence="4 5">
    <name type="scientific">Multifurca ochricompacta</name>
    <dbReference type="NCBI Taxonomy" id="376703"/>
    <lineage>
        <taxon>Eukaryota</taxon>
        <taxon>Fungi</taxon>
        <taxon>Dikarya</taxon>
        <taxon>Basidiomycota</taxon>
        <taxon>Agaricomycotina</taxon>
        <taxon>Agaricomycetes</taxon>
        <taxon>Russulales</taxon>
        <taxon>Russulaceae</taxon>
        <taxon>Multifurca</taxon>
    </lineage>
</organism>
<gene>
    <name evidence="4" type="ORF">B0F90DRAFT_1651662</name>
</gene>
<accession>A0AAD4LU10</accession>
<feature type="domain" description="LysM" evidence="3">
    <location>
        <begin position="58"/>
        <end position="104"/>
    </location>
</feature>
<protein>
    <recommendedName>
        <fullName evidence="3">LysM domain-containing protein</fullName>
    </recommendedName>
</protein>
<dbReference type="InterPro" id="IPR052210">
    <property type="entry name" value="LysM1-like"/>
</dbReference>
<dbReference type="PROSITE" id="PS51782">
    <property type="entry name" value="LYSM"/>
    <property type="match status" value="2"/>
</dbReference>
<dbReference type="CDD" id="cd00118">
    <property type="entry name" value="LysM"/>
    <property type="match status" value="1"/>
</dbReference>
<keyword evidence="1" id="KW-0147">Chitin-binding</keyword>
<dbReference type="InterPro" id="IPR036779">
    <property type="entry name" value="LysM_dom_sf"/>
</dbReference>
<dbReference type="Pfam" id="PF01476">
    <property type="entry name" value="LysM"/>
    <property type="match status" value="2"/>
</dbReference>
<dbReference type="EMBL" id="WTXG01000192">
    <property type="protein sequence ID" value="KAI0290934.1"/>
    <property type="molecule type" value="Genomic_DNA"/>
</dbReference>
<reference evidence="4" key="1">
    <citation type="journal article" date="2022" name="New Phytol.">
        <title>Evolutionary transition to the ectomycorrhizal habit in the genomes of a hyperdiverse lineage of mushroom-forming fungi.</title>
        <authorList>
            <person name="Looney B."/>
            <person name="Miyauchi S."/>
            <person name="Morin E."/>
            <person name="Drula E."/>
            <person name="Courty P.E."/>
            <person name="Kohler A."/>
            <person name="Kuo A."/>
            <person name="LaButti K."/>
            <person name="Pangilinan J."/>
            <person name="Lipzen A."/>
            <person name="Riley R."/>
            <person name="Andreopoulos W."/>
            <person name="He G."/>
            <person name="Johnson J."/>
            <person name="Nolan M."/>
            <person name="Tritt A."/>
            <person name="Barry K.W."/>
            <person name="Grigoriev I.V."/>
            <person name="Nagy L.G."/>
            <person name="Hibbett D."/>
            <person name="Henrissat B."/>
            <person name="Matheny P.B."/>
            <person name="Labbe J."/>
            <person name="Martin F.M."/>
        </authorList>
    </citation>
    <scope>NUCLEOTIDE SEQUENCE</scope>
    <source>
        <strain evidence="4">BPL690</strain>
    </source>
</reference>
<dbReference type="Gene3D" id="3.10.350.10">
    <property type="entry name" value="LysM domain"/>
    <property type="match status" value="2"/>
</dbReference>
<dbReference type="SUPFAM" id="SSF54106">
    <property type="entry name" value="LysM domain"/>
    <property type="match status" value="2"/>
</dbReference>
<keyword evidence="5" id="KW-1185">Reference proteome</keyword>
<sequence length="105" mass="11360">CTRTYTAQEGDYCDKISAAHNVSTYQLAVLNPPINSDCTNLIPGQILCLGNSAKDCTSTHIVKPNDDCNIVSSAYHINSTILLLNNPQLYSNCSNLYIGEVCVCS</sequence>
<dbReference type="AlphaFoldDB" id="A0AAD4LU10"/>
<comment type="caution">
    <text evidence="4">The sequence shown here is derived from an EMBL/GenBank/DDBJ whole genome shotgun (WGS) entry which is preliminary data.</text>
</comment>
<dbReference type="PANTHER" id="PTHR34997:SF1">
    <property type="entry name" value="PEPTIDOGLYCAN-BINDING LYSIN DOMAIN"/>
    <property type="match status" value="1"/>
</dbReference>
<dbReference type="SMART" id="SM00257">
    <property type="entry name" value="LysM"/>
    <property type="match status" value="2"/>
</dbReference>
<evidence type="ECO:0000256" key="2">
    <source>
        <dbReference type="ARBA" id="ARBA00023026"/>
    </source>
</evidence>
<evidence type="ECO:0000313" key="5">
    <source>
        <dbReference type="Proteomes" id="UP001203297"/>
    </source>
</evidence>
<evidence type="ECO:0000256" key="1">
    <source>
        <dbReference type="ARBA" id="ARBA00022669"/>
    </source>
</evidence>
<evidence type="ECO:0000259" key="3">
    <source>
        <dbReference type="PROSITE" id="PS51782"/>
    </source>
</evidence>
<dbReference type="InterPro" id="IPR018392">
    <property type="entry name" value="LysM"/>
</dbReference>
<dbReference type="PANTHER" id="PTHR34997">
    <property type="entry name" value="AM15"/>
    <property type="match status" value="1"/>
</dbReference>
<keyword evidence="2" id="KW-0843">Virulence</keyword>
<feature type="domain" description="LysM" evidence="3">
    <location>
        <begin position="3"/>
        <end position="49"/>
    </location>
</feature>
<dbReference type="Proteomes" id="UP001203297">
    <property type="component" value="Unassembled WGS sequence"/>
</dbReference>
<name>A0AAD4LU10_9AGAM</name>